<keyword evidence="3" id="KW-1185">Reference proteome</keyword>
<feature type="region of interest" description="Disordered" evidence="1">
    <location>
        <begin position="125"/>
        <end position="160"/>
    </location>
</feature>
<gene>
    <name evidence="2" type="ORF">DY000_02006059</name>
</gene>
<accession>A0ABQ7CER4</accession>
<dbReference type="Proteomes" id="UP000266723">
    <property type="component" value="Unassembled WGS sequence"/>
</dbReference>
<sequence>MSSKKCVPEMRLLCNQVCSQRSRFIEAVVILLWSTVKLRSSMCWAYKPNPPRAEAQLHPKEQKPNSLTFILGLLSCVSIDRHPWRPEIDNVEAVTALVVSPIGRHLVFMGNNRAEINALALTTKPHTNRLAPMTDGEEPKRRRSISPSSRTTRSLRGEVV</sequence>
<name>A0ABQ7CER4_BRACR</name>
<evidence type="ECO:0000313" key="3">
    <source>
        <dbReference type="Proteomes" id="UP000266723"/>
    </source>
</evidence>
<reference evidence="2 3" key="1">
    <citation type="journal article" date="2020" name="BMC Genomics">
        <title>Intraspecific diversification of the crop wild relative Brassica cretica Lam. using demographic model selection.</title>
        <authorList>
            <person name="Kioukis A."/>
            <person name="Michalopoulou V.A."/>
            <person name="Briers L."/>
            <person name="Pirintsos S."/>
            <person name="Studholme D.J."/>
            <person name="Pavlidis P."/>
            <person name="Sarris P.F."/>
        </authorList>
    </citation>
    <scope>NUCLEOTIDE SEQUENCE [LARGE SCALE GENOMIC DNA]</scope>
    <source>
        <strain evidence="3">cv. PFS-1207/04</strain>
    </source>
</reference>
<comment type="caution">
    <text evidence="2">The sequence shown here is derived from an EMBL/GenBank/DDBJ whole genome shotgun (WGS) entry which is preliminary data.</text>
</comment>
<dbReference type="EMBL" id="QGKV02000832">
    <property type="protein sequence ID" value="KAF3550384.1"/>
    <property type="molecule type" value="Genomic_DNA"/>
</dbReference>
<organism evidence="2 3">
    <name type="scientific">Brassica cretica</name>
    <name type="common">Mustard</name>
    <dbReference type="NCBI Taxonomy" id="69181"/>
    <lineage>
        <taxon>Eukaryota</taxon>
        <taxon>Viridiplantae</taxon>
        <taxon>Streptophyta</taxon>
        <taxon>Embryophyta</taxon>
        <taxon>Tracheophyta</taxon>
        <taxon>Spermatophyta</taxon>
        <taxon>Magnoliopsida</taxon>
        <taxon>eudicotyledons</taxon>
        <taxon>Gunneridae</taxon>
        <taxon>Pentapetalae</taxon>
        <taxon>rosids</taxon>
        <taxon>malvids</taxon>
        <taxon>Brassicales</taxon>
        <taxon>Brassicaceae</taxon>
        <taxon>Brassiceae</taxon>
        <taxon>Brassica</taxon>
    </lineage>
</organism>
<feature type="compositionally biased region" description="Low complexity" evidence="1">
    <location>
        <begin position="145"/>
        <end position="154"/>
    </location>
</feature>
<proteinExistence type="predicted"/>
<evidence type="ECO:0000256" key="1">
    <source>
        <dbReference type="SAM" id="MobiDB-lite"/>
    </source>
</evidence>
<protein>
    <submittedName>
        <fullName evidence="2">Uncharacterized protein</fullName>
    </submittedName>
</protein>
<evidence type="ECO:0000313" key="2">
    <source>
        <dbReference type="EMBL" id="KAF3550384.1"/>
    </source>
</evidence>